<evidence type="ECO:0000313" key="3">
    <source>
        <dbReference type="Proteomes" id="UP001346149"/>
    </source>
</evidence>
<accession>A0AAN7QGB8</accession>
<dbReference type="PANTHER" id="PTHR37769:SF1">
    <property type="entry name" value="OS08G0243900 PROTEIN"/>
    <property type="match status" value="1"/>
</dbReference>
<evidence type="ECO:0000313" key="2">
    <source>
        <dbReference type="EMBL" id="KAK4767116.1"/>
    </source>
</evidence>
<proteinExistence type="predicted"/>
<dbReference type="PANTHER" id="PTHR37769">
    <property type="entry name" value="OS08G0243900 PROTEIN"/>
    <property type="match status" value="1"/>
</dbReference>
<keyword evidence="3" id="KW-1185">Reference proteome</keyword>
<feature type="compositionally biased region" description="Polar residues" evidence="1">
    <location>
        <begin position="357"/>
        <end position="370"/>
    </location>
</feature>
<dbReference type="EMBL" id="JAXQNO010000022">
    <property type="protein sequence ID" value="KAK4767116.1"/>
    <property type="molecule type" value="Genomic_DNA"/>
</dbReference>
<gene>
    <name evidence="2" type="ORF">SAY86_014866</name>
</gene>
<dbReference type="Proteomes" id="UP001346149">
    <property type="component" value="Unassembled WGS sequence"/>
</dbReference>
<evidence type="ECO:0000256" key="1">
    <source>
        <dbReference type="SAM" id="MobiDB-lite"/>
    </source>
</evidence>
<feature type="region of interest" description="Disordered" evidence="1">
    <location>
        <begin position="346"/>
        <end position="377"/>
    </location>
</feature>
<comment type="caution">
    <text evidence="2">The sequence shown here is derived from an EMBL/GenBank/DDBJ whole genome shotgun (WGS) entry which is preliminary data.</text>
</comment>
<dbReference type="AlphaFoldDB" id="A0AAN7QGB8"/>
<protein>
    <submittedName>
        <fullName evidence="2">Uncharacterized protein</fullName>
    </submittedName>
</protein>
<sequence length="418" mass="45930">MVNQDSSIDVLECIHIVNPTISVVVVACKGVDVTPKKLARKYVEVCMALDIALHRVSSICLTVMLSWMHEEGIAKMVHSALDIEAEVHSAYSWPALEPHYLDHITGVESFSTNTSLMAPPLLPSSLLESKTSVRTPSLGIFAPLSTSTAPSHSYSLATSVPQPSPLFTSRTQTSWASPLVHGLHARYGSAHLCKRCQKELEWGVPCRRCVGRRSVRGNWTCQGKTPRLSTMLENKKILFVASDQLNEPEGLVQNQSLITRPARLSLVPLPCPCTTPRIDARTVSSRFLILSSKKREDGLKVKAATSDLGSTLMMMAQGNLIGQPRHCNLEYVWCLAYDHPAHGDLQTPSKTKDHPRSTCSNFTPCRSTHNGEPLDKHKSWESGSIVHPHHQSYGALRILGMVSVSSDGLAIKVFAQFD</sequence>
<organism evidence="2 3">
    <name type="scientific">Trapa natans</name>
    <name type="common">Water chestnut</name>
    <dbReference type="NCBI Taxonomy" id="22666"/>
    <lineage>
        <taxon>Eukaryota</taxon>
        <taxon>Viridiplantae</taxon>
        <taxon>Streptophyta</taxon>
        <taxon>Embryophyta</taxon>
        <taxon>Tracheophyta</taxon>
        <taxon>Spermatophyta</taxon>
        <taxon>Magnoliopsida</taxon>
        <taxon>eudicotyledons</taxon>
        <taxon>Gunneridae</taxon>
        <taxon>Pentapetalae</taxon>
        <taxon>rosids</taxon>
        <taxon>malvids</taxon>
        <taxon>Myrtales</taxon>
        <taxon>Lythraceae</taxon>
        <taxon>Trapa</taxon>
    </lineage>
</organism>
<name>A0AAN7QGB8_TRANT</name>
<reference evidence="2 3" key="1">
    <citation type="journal article" date="2023" name="Hortic Res">
        <title>Pangenome of water caltrop reveals structural variations and asymmetric subgenome divergence after allopolyploidization.</title>
        <authorList>
            <person name="Zhang X."/>
            <person name="Chen Y."/>
            <person name="Wang L."/>
            <person name="Yuan Y."/>
            <person name="Fang M."/>
            <person name="Shi L."/>
            <person name="Lu R."/>
            <person name="Comes H.P."/>
            <person name="Ma Y."/>
            <person name="Chen Y."/>
            <person name="Huang G."/>
            <person name="Zhou Y."/>
            <person name="Zheng Z."/>
            <person name="Qiu Y."/>
        </authorList>
    </citation>
    <scope>NUCLEOTIDE SEQUENCE [LARGE SCALE GENOMIC DNA]</scope>
    <source>
        <strain evidence="2">F231</strain>
    </source>
</reference>